<evidence type="ECO:0000256" key="4">
    <source>
        <dbReference type="ARBA" id="ARBA00022989"/>
    </source>
</evidence>
<comment type="caution">
    <text evidence="7">The sequence shown here is derived from an EMBL/GenBank/DDBJ whole genome shotgun (WGS) entry which is preliminary data.</text>
</comment>
<accession>A0ABD0YR94</accession>
<evidence type="ECO:0008006" key="9">
    <source>
        <dbReference type="Google" id="ProtNLM"/>
    </source>
</evidence>
<dbReference type="PANTHER" id="PTHR11266">
    <property type="entry name" value="PEROXISOMAL MEMBRANE PROTEIN 2, PXMP2 MPV17"/>
    <property type="match status" value="1"/>
</dbReference>
<gene>
    <name evidence="7" type="ORF">AAG570_013539</name>
</gene>
<comment type="subcellular location">
    <subcellularLocation>
        <location evidence="1">Membrane</location>
        <topology evidence="1">Multi-pass membrane protein</topology>
    </subcellularLocation>
</comment>
<keyword evidence="5" id="KW-0472">Membrane</keyword>
<evidence type="ECO:0000313" key="8">
    <source>
        <dbReference type="Proteomes" id="UP001558652"/>
    </source>
</evidence>
<evidence type="ECO:0000256" key="2">
    <source>
        <dbReference type="ARBA" id="ARBA00006824"/>
    </source>
</evidence>
<evidence type="ECO:0000256" key="6">
    <source>
        <dbReference type="RuleBase" id="RU363053"/>
    </source>
</evidence>
<dbReference type="AlphaFoldDB" id="A0ABD0YR94"/>
<keyword evidence="3" id="KW-0812">Transmembrane</keyword>
<dbReference type="EMBL" id="JBFDAA010000009">
    <property type="protein sequence ID" value="KAL1129007.1"/>
    <property type="molecule type" value="Genomic_DNA"/>
</dbReference>
<dbReference type="Pfam" id="PF04117">
    <property type="entry name" value="Mpv17_PMP22"/>
    <property type="match status" value="1"/>
</dbReference>
<proteinExistence type="inferred from homology"/>
<dbReference type="GO" id="GO:0016020">
    <property type="term" value="C:membrane"/>
    <property type="evidence" value="ECO:0007669"/>
    <property type="project" value="UniProtKB-SubCell"/>
</dbReference>
<name>A0ABD0YR94_9HEMI</name>
<dbReference type="InterPro" id="IPR007248">
    <property type="entry name" value="Mpv17_PMP22"/>
</dbReference>
<protein>
    <recommendedName>
        <fullName evidence="9">Mpv17-like protein 2</fullName>
    </recommendedName>
</protein>
<sequence length="200" mass="23226">MSFRALRSEKFLALVRKCGQIKEVLFDRYLLLTNVGISIGLSGAGDVLQQHYWIVQGEKKSWNVRRTRDMSVSGLTVGILCHYWYNFLDHRLPGKTIKIVLKKVVIDQLFFSPAYISVFFLTMGILEKSSLKEVGQEIVKKGRELYKAEWVIWPPAQIINFYFLPTKYRVLYDSTISLGYDVYTSHVKHEMFSDSKHDCS</sequence>
<reference evidence="7 8" key="1">
    <citation type="submission" date="2024-07" db="EMBL/GenBank/DDBJ databases">
        <title>Chromosome-level genome assembly of the water stick insect Ranatra chinensis (Heteroptera: Nepidae).</title>
        <authorList>
            <person name="Liu X."/>
        </authorList>
    </citation>
    <scope>NUCLEOTIDE SEQUENCE [LARGE SCALE GENOMIC DNA]</scope>
    <source>
        <strain evidence="7">Cailab_2021Rc</strain>
        <tissue evidence="7">Muscle</tissue>
    </source>
</reference>
<evidence type="ECO:0000256" key="3">
    <source>
        <dbReference type="ARBA" id="ARBA00022692"/>
    </source>
</evidence>
<evidence type="ECO:0000256" key="5">
    <source>
        <dbReference type="ARBA" id="ARBA00023136"/>
    </source>
</evidence>
<dbReference type="PANTHER" id="PTHR11266:SF8">
    <property type="entry name" value="MPV17-LIKE PROTEIN 2"/>
    <property type="match status" value="1"/>
</dbReference>
<dbReference type="Proteomes" id="UP001558652">
    <property type="component" value="Unassembled WGS sequence"/>
</dbReference>
<evidence type="ECO:0000256" key="1">
    <source>
        <dbReference type="ARBA" id="ARBA00004141"/>
    </source>
</evidence>
<evidence type="ECO:0000313" key="7">
    <source>
        <dbReference type="EMBL" id="KAL1129007.1"/>
    </source>
</evidence>
<organism evidence="7 8">
    <name type="scientific">Ranatra chinensis</name>
    <dbReference type="NCBI Taxonomy" id="642074"/>
    <lineage>
        <taxon>Eukaryota</taxon>
        <taxon>Metazoa</taxon>
        <taxon>Ecdysozoa</taxon>
        <taxon>Arthropoda</taxon>
        <taxon>Hexapoda</taxon>
        <taxon>Insecta</taxon>
        <taxon>Pterygota</taxon>
        <taxon>Neoptera</taxon>
        <taxon>Paraneoptera</taxon>
        <taxon>Hemiptera</taxon>
        <taxon>Heteroptera</taxon>
        <taxon>Panheteroptera</taxon>
        <taxon>Nepomorpha</taxon>
        <taxon>Nepidae</taxon>
        <taxon>Ranatrinae</taxon>
        <taxon>Ranatra</taxon>
    </lineage>
</organism>
<comment type="similarity">
    <text evidence="2 6">Belongs to the peroxisomal membrane protein PXMP2/4 family.</text>
</comment>
<keyword evidence="4" id="KW-1133">Transmembrane helix</keyword>
<keyword evidence="8" id="KW-1185">Reference proteome</keyword>